<evidence type="ECO:0000259" key="4">
    <source>
        <dbReference type="Pfam" id="PF20147"/>
    </source>
</evidence>
<evidence type="ECO:0000256" key="3">
    <source>
        <dbReference type="ARBA" id="ARBA00022525"/>
    </source>
</evidence>
<dbReference type="RefSeq" id="XP_009521376.1">
    <property type="nucleotide sequence ID" value="XM_009523081.1"/>
</dbReference>
<name>G4YWH4_PHYSP</name>
<dbReference type="InterPro" id="IPR052980">
    <property type="entry name" value="Crinkler_effector"/>
</dbReference>
<dbReference type="Proteomes" id="UP000002640">
    <property type="component" value="Unassembled WGS sequence"/>
</dbReference>
<dbReference type="AlphaFoldDB" id="G4YWH4"/>
<dbReference type="GO" id="GO:0043657">
    <property type="term" value="C:host cell"/>
    <property type="evidence" value="ECO:0007669"/>
    <property type="project" value="UniProtKB-SubCell"/>
</dbReference>
<evidence type="ECO:0000256" key="1">
    <source>
        <dbReference type="ARBA" id="ARBA00004340"/>
    </source>
</evidence>
<comment type="subcellular location">
    <subcellularLocation>
        <location evidence="1">Host cell</location>
    </subcellularLocation>
    <subcellularLocation>
        <location evidence="2">Secreted</location>
    </subcellularLocation>
</comment>
<keyword evidence="6" id="KW-1185">Reference proteome</keyword>
<dbReference type="InParanoid" id="G4YWH4"/>
<dbReference type="InterPro" id="IPR045379">
    <property type="entry name" value="Crinkler_N"/>
</dbReference>
<dbReference type="OMA" id="FVCKEME"/>
<sequence>MVTLFCAIVGAAGSAFPVDIDEKKSVGHLKDVIKAKKPNKLKDIDAGDLQLFLAKREDGAWLKGAGVEAVAVGKASGQPEMLDRHGQPRVFKPMNPLLWIKNPDNFGGNFQAGEDEVHVLVVVPKQAISASIVSQDGVFDPCSDPFFAQFPTVEQVGDWLEFSSLLPLTKRQKLYIRSSYRVIADQALLNPDRTMVKYAVVTGTPGIGKSVFVYYMMWRLIKEKKRVLFFSKKGPIYFDGSTMFQCELLPNKFDQRFWSPDLWCLVDSVDPTAMTELPIEDCSVLLASTPRRDCIGEFKKLVPTPDVFYMPLWTKEELAITAPLYPHAASVWRNRSDCLGGVPRLVLQDIGTDPQVLLETACNSCSLDECKTLVSINSEIKSRTLIHIRSQEPYTEYQVVYASELAMKVIARTKLISNRANMESFLSACNGNPLAQSLCGYILEPHCLRLLHEGGSFEYRELLSGAMQRQRKRGRRDIVETEITIPSSSKPSQIVERVEAGQVANQLYVPRTSNYVAIDAWMPQFGGFQVTVGKTHDIKAGAADDLAKLGPDGNQLFFLLPPLYYKSFTKKGKEIRQFAILVPYPEEI</sequence>
<organism evidence="5 6">
    <name type="scientific">Phytophthora sojae (strain P6497)</name>
    <name type="common">Soybean stem and root rot agent</name>
    <name type="synonym">Phytophthora megasperma f. sp. glycines</name>
    <dbReference type="NCBI Taxonomy" id="1094619"/>
    <lineage>
        <taxon>Eukaryota</taxon>
        <taxon>Sar</taxon>
        <taxon>Stramenopiles</taxon>
        <taxon>Oomycota</taxon>
        <taxon>Peronosporomycetes</taxon>
        <taxon>Peronosporales</taxon>
        <taxon>Peronosporaceae</taxon>
        <taxon>Phytophthora</taxon>
    </lineage>
</organism>
<accession>G4YWH4</accession>
<gene>
    <name evidence="5" type="ORF">PHYSODRAFT_327018</name>
</gene>
<dbReference type="KEGG" id="psoj:PHYSODRAFT_327018"/>
<dbReference type="PANTHER" id="PTHR33129">
    <property type="entry name" value="PROTEIN KINASE DOMAIN-CONTAINING PROTEIN-RELATED"/>
    <property type="match status" value="1"/>
</dbReference>
<feature type="domain" description="Crinkler effector protein N-terminal" evidence="4">
    <location>
        <begin position="2"/>
        <end position="122"/>
    </location>
</feature>
<evidence type="ECO:0000256" key="2">
    <source>
        <dbReference type="ARBA" id="ARBA00004613"/>
    </source>
</evidence>
<dbReference type="Pfam" id="PF20147">
    <property type="entry name" value="Crinkler"/>
    <property type="match status" value="1"/>
</dbReference>
<reference evidence="5 6" key="1">
    <citation type="journal article" date="2006" name="Science">
        <title>Phytophthora genome sequences uncover evolutionary origins and mechanisms of pathogenesis.</title>
        <authorList>
            <person name="Tyler B.M."/>
            <person name="Tripathy S."/>
            <person name="Zhang X."/>
            <person name="Dehal P."/>
            <person name="Jiang R.H."/>
            <person name="Aerts A."/>
            <person name="Arredondo F.D."/>
            <person name="Baxter L."/>
            <person name="Bensasson D."/>
            <person name="Beynon J.L."/>
            <person name="Chapman J."/>
            <person name="Damasceno C.M."/>
            <person name="Dorrance A.E."/>
            <person name="Dou D."/>
            <person name="Dickerman A.W."/>
            <person name="Dubchak I.L."/>
            <person name="Garbelotto M."/>
            <person name="Gijzen M."/>
            <person name="Gordon S.G."/>
            <person name="Govers F."/>
            <person name="Grunwald N.J."/>
            <person name="Huang W."/>
            <person name="Ivors K.L."/>
            <person name="Jones R.W."/>
            <person name="Kamoun S."/>
            <person name="Krampis K."/>
            <person name="Lamour K.H."/>
            <person name="Lee M.K."/>
            <person name="McDonald W.H."/>
            <person name="Medina M."/>
            <person name="Meijer H.J."/>
            <person name="Nordberg E.K."/>
            <person name="Maclean D.J."/>
            <person name="Ospina-Giraldo M.D."/>
            <person name="Morris P.F."/>
            <person name="Phuntumart V."/>
            <person name="Putnam N.H."/>
            <person name="Rash S."/>
            <person name="Rose J.K."/>
            <person name="Sakihama Y."/>
            <person name="Salamov A.A."/>
            <person name="Savidor A."/>
            <person name="Scheuring C.F."/>
            <person name="Smith B.M."/>
            <person name="Sobral B.W."/>
            <person name="Terry A."/>
            <person name="Torto-Alalibo T.A."/>
            <person name="Win J."/>
            <person name="Xu Z."/>
            <person name="Zhang H."/>
            <person name="Grigoriev I.V."/>
            <person name="Rokhsar D.S."/>
            <person name="Boore J.L."/>
        </authorList>
    </citation>
    <scope>NUCLEOTIDE SEQUENCE [LARGE SCALE GENOMIC DNA]</scope>
    <source>
        <strain evidence="5 6">P6497</strain>
    </source>
</reference>
<evidence type="ECO:0000313" key="6">
    <source>
        <dbReference type="Proteomes" id="UP000002640"/>
    </source>
</evidence>
<dbReference type="GeneID" id="20645546"/>
<proteinExistence type="predicted"/>
<dbReference type="EMBL" id="JH159152">
    <property type="protein sequence ID" value="EGZ26088.1"/>
    <property type="molecule type" value="Genomic_DNA"/>
</dbReference>
<dbReference type="PANTHER" id="PTHR33129:SF3">
    <property type="entry name" value="HOT SPOT (RHS) PROTEIN, PUTATIVE-RELATED"/>
    <property type="match status" value="1"/>
</dbReference>
<evidence type="ECO:0000313" key="5">
    <source>
        <dbReference type="EMBL" id="EGZ26088.1"/>
    </source>
</evidence>
<dbReference type="GO" id="GO:0005576">
    <property type="term" value="C:extracellular region"/>
    <property type="evidence" value="ECO:0007669"/>
    <property type="project" value="UniProtKB-SubCell"/>
</dbReference>
<keyword evidence="3" id="KW-0964">Secreted</keyword>
<protein>
    <recommendedName>
        <fullName evidence="4">Crinkler effector protein N-terminal domain-containing protein</fullName>
    </recommendedName>
</protein>